<protein>
    <submittedName>
        <fullName evidence="1">Uncharacterized protein</fullName>
    </submittedName>
</protein>
<sequence>MYKINPKILQTHIANGSILLLEPEAGLYFELNASSVFIYQYIVAGLDNDEILEKLLQSTQLKNPRPLPIL</sequence>
<evidence type="ECO:0000313" key="1">
    <source>
        <dbReference type="EMBL" id="VAW34217.1"/>
    </source>
</evidence>
<dbReference type="EMBL" id="UOEW01000067">
    <property type="protein sequence ID" value="VAW34217.1"/>
    <property type="molecule type" value="Genomic_DNA"/>
</dbReference>
<proteinExistence type="predicted"/>
<organism evidence="1">
    <name type="scientific">hydrothermal vent metagenome</name>
    <dbReference type="NCBI Taxonomy" id="652676"/>
    <lineage>
        <taxon>unclassified sequences</taxon>
        <taxon>metagenomes</taxon>
        <taxon>ecological metagenomes</taxon>
    </lineage>
</organism>
<name>A0A3B0V811_9ZZZZ</name>
<dbReference type="AlphaFoldDB" id="A0A3B0V811"/>
<reference evidence="1" key="1">
    <citation type="submission" date="2018-06" db="EMBL/GenBank/DDBJ databases">
        <authorList>
            <person name="Zhirakovskaya E."/>
        </authorList>
    </citation>
    <scope>NUCLEOTIDE SEQUENCE</scope>
</reference>
<gene>
    <name evidence="1" type="ORF">MNBD_GAMMA01-834</name>
</gene>
<accession>A0A3B0V811</accession>